<proteinExistence type="predicted"/>
<sequence>MNITDKPDNNKITCQSTKPHLLNFCSNCMEQNCCWPSDSKTVRIAFECSDGSKLLHYFEWINKCTCKKGKCPNEWTD</sequence>
<accession>A0ABD2QE36</accession>
<comment type="caution">
    <text evidence="4">The sequence shown here is derived from an EMBL/GenBank/DDBJ whole genome shotgun (WGS) entry which is preliminary data.</text>
</comment>
<dbReference type="PROSITE" id="PS01225">
    <property type="entry name" value="CTCK_2"/>
    <property type="match status" value="1"/>
</dbReference>
<dbReference type="Proteomes" id="UP001626550">
    <property type="component" value="Unassembled WGS sequence"/>
</dbReference>
<keyword evidence="1" id="KW-1015">Disulfide bond</keyword>
<dbReference type="EMBL" id="JBJKFK010000324">
    <property type="protein sequence ID" value="KAL3317823.1"/>
    <property type="molecule type" value="Genomic_DNA"/>
</dbReference>
<feature type="domain" description="CTCK" evidence="3">
    <location>
        <begin position="14"/>
        <end position="72"/>
    </location>
</feature>
<evidence type="ECO:0000313" key="4">
    <source>
        <dbReference type="EMBL" id="KAL3317823.1"/>
    </source>
</evidence>
<keyword evidence="5" id="KW-1185">Reference proteome</keyword>
<evidence type="ECO:0000259" key="3">
    <source>
        <dbReference type="PROSITE" id="PS01225"/>
    </source>
</evidence>
<evidence type="ECO:0000256" key="1">
    <source>
        <dbReference type="ARBA" id="ARBA00023157"/>
    </source>
</evidence>
<dbReference type="AlphaFoldDB" id="A0ABD2QE36"/>
<comment type="caution">
    <text evidence="2">Lacks conserved residue(s) required for the propagation of feature annotation.</text>
</comment>
<reference evidence="4 5" key="1">
    <citation type="submission" date="2024-11" db="EMBL/GenBank/DDBJ databases">
        <title>Adaptive evolution of stress response genes in parasites aligns with host niche diversity.</title>
        <authorList>
            <person name="Hahn C."/>
            <person name="Resl P."/>
        </authorList>
    </citation>
    <scope>NUCLEOTIDE SEQUENCE [LARGE SCALE GENOMIC DNA]</scope>
    <source>
        <strain evidence="4">EGGRZ-B1_66</strain>
        <tissue evidence="4">Body</tissue>
    </source>
</reference>
<organism evidence="4 5">
    <name type="scientific">Cichlidogyrus casuarinus</name>
    <dbReference type="NCBI Taxonomy" id="1844966"/>
    <lineage>
        <taxon>Eukaryota</taxon>
        <taxon>Metazoa</taxon>
        <taxon>Spiralia</taxon>
        <taxon>Lophotrochozoa</taxon>
        <taxon>Platyhelminthes</taxon>
        <taxon>Monogenea</taxon>
        <taxon>Monopisthocotylea</taxon>
        <taxon>Dactylogyridea</taxon>
        <taxon>Ancyrocephalidae</taxon>
        <taxon>Cichlidogyrus</taxon>
    </lineage>
</organism>
<evidence type="ECO:0000256" key="2">
    <source>
        <dbReference type="PROSITE-ProRule" id="PRU00039"/>
    </source>
</evidence>
<dbReference type="SMART" id="SM00041">
    <property type="entry name" value="CT"/>
    <property type="match status" value="1"/>
</dbReference>
<dbReference type="PROSITE" id="PS01185">
    <property type="entry name" value="CTCK_1"/>
    <property type="match status" value="1"/>
</dbReference>
<evidence type="ECO:0000313" key="5">
    <source>
        <dbReference type="Proteomes" id="UP001626550"/>
    </source>
</evidence>
<dbReference type="InterPro" id="IPR006207">
    <property type="entry name" value="Cys_knot_C"/>
</dbReference>
<name>A0ABD2QE36_9PLAT</name>
<gene>
    <name evidence="4" type="primary">WISP1</name>
    <name evidence="4" type="ORF">Ciccas_003515</name>
</gene>
<protein>
    <submittedName>
        <fullName evidence="4">WNT1 inducible signaling pathway protein 1</fullName>
    </submittedName>
</protein>